<dbReference type="InterPro" id="IPR001611">
    <property type="entry name" value="Leu-rich_rpt"/>
</dbReference>
<dbReference type="GO" id="GO:0045087">
    <property type="term" value="P:innate immune response"/>
    <property type="evidence" value="ECO:0007669"/>
    <property type="project" value="UniProtKB-UniRule"/>
</dbReference>
<evidence type="ECO:0000256" key="13">
    <source>
        <dbReference type="ARBA" id="ARBA00023180"/>
    </source>
</evidence>
<evidence type="ECO:0000313" key="20">
    <source>
        <dbReference type="EMBL" id="AFV13294.1"/>
    </source>
</evidence>
<evidence type="ECO:0000256" key="9">
    <source>
        <dbReference type="ARBA" id="ARBA00022989"/>
    </source>
</evidence>
<dbReference type="GO" id="GO:0005886">
    <property type="term" value="C:plasma membrane"/>
    <property type="evidence" value="ECO:0007669"/>
    <property type="project" value="TreeGrafter"/>
</dbReference>
<protein>
    <submittedName>
        <fullName evidence="20">Pattern recognition receptor</fullName>
    </submittedName>
</protein>
<dbReference type="PANTHER" id="PTHR24365:SF422">
    <property type="entry name" value="TOLL-LIKE RECEPTOR 6"/>
    <property type="match status" value="1"/>
</dbReference>
<feature type="disulfide bond" evidence="16">
    <location>
        <begin position="422"/>
        <end position="445"/>
    </location>
</feature>
<evidence type="ECO:0000256" key="1">
    <source>
        <dbReference type="ARBA" id="ARBA00004479"/>
    </source>
</evidence>
<keyword evidence="12 15" id="KW-0675">Receptor</keyword>
<evidence type="ECO:0000256" key="3">
    <source>
        <dbReference type="ARBA" id="ARBA00022588"/>
    </source>
</evidence>
<evidence type="ECO:0000259" key="19">
    <source>
        <dbReference type="PROSITE" id="PS50104"/>
    </source>
</evidence>
<keyword evidence="9 17" id="KW-1133">Transmembrane helix</keyword>
<dbReference type="GO" id="GO:0004888">
    <property type="term" value="F:transmembrane signaling receptor activity"/>
    <property type="evidence" value="ECO:0007669"/>
    <property type="project" value="InterPro"/>
</dbReference>
<evidence type="ECO:0000256" key="6">
    <source>
        <dbReference type="ARBA" id="ARBA00022729"/>
    </source>
</evidence>
<dbReference type="SUPFAM" id="SSF52058">
    <property type="entry name" value="L domain-like"/>
    <property type="match status" value="1"/>
</dbReference>
<dbReference type="InterPro" id="IPR035897">
    <property type="entry name" value="Toll_tir_struct_dom_sf"/>
</dbReference>
<evidence type="ECO:0000256" key="7">
    <source>
        <dbReference type="ARBA" id="ARBA00022737"/>
    </source>
</evidence>
<keyword evidence="5 17" id="KW-0812">Transmembrane</keyword>
<keyword evidence="14 15" id="KW-0395">Inflammatory response</keyword>
<dbReference type="PROSITE" id="PS51450">
    <property type="entry name" value="LRR"/>
    <property type="match status" value="1"/>
</dbReference>
<evidence type="ECO:0000256" key="18">
    <source>
        <dbReference type="SAM" id="SignalP"/>
    </source>
</evidence>
<dbReference type="EMBL" id="JQ754308">
    <property type="protein sequence ID" value="AFV13294.1"/>
    <property type="molecule type" value="Genomic_DNA"/>
</dbReference>
<dbReference type="AlphaFoldDB" id="M1FVS3"/>
<dbReference type="GO" id="GO:0006954">
    <property type="term" value="P:inflammatory response"/>
    <property type="evidence" value="ECO:0007669"/>
    <property type="project" value="UniProtKB-UniRule"/>
</dbReference>
<comment type="similarity">
    <text evidence="2 15">Belongs to the Toll-like receptor family.</text>
</comment>
<evidence type="ECO:0000256" key="11">
    <source>
        <dbReference type="ARBA" id="ARBA00023136"/>
    </source>
</evidence>
<dbReference type="PANTHER" id="PTHR24365">
    <property type="entry name" value="TOLL-LIKE RECEPTOR"/>
    <property type="match status" value="1"/>
</dbReference>
<comment type="subcellular location">
    <subcellularLocation>
        <location evidence="1">Membrane</location>
        <topology evidence="1">Single-pass type I membrane protein</topology>
    </subcellularLocation>
</comment>
<evidence type="ECO:0000256" key="16">
    <source>
        <dbReference type="PIRSR" id="PIRSR037595-2"/>
    </source>
</evidence>
<dbReference type="InterPro" id="IPR000157">
    <property type="entry name" value="TIR_dom"/>
</dbReference>
<dbReference type="Pfam" id="PF01582">
    <property type="entry name" value="TIR"/>
    <property type="match status" value="1"/>
</dbReference>
<evidence type="ECO:0000256" key="8">
    <source>
        <dbReference type="ARBA" id="ARBA00022859"/>
    </source>
</evidence>
<dbReference type="PIRSF" id="PIRSF037595">
    <property type="entry name" value="Toll-like_receptor"/>
    <property type="match status" value="1"/>
</dbReference>
<keyword evidence="7" id="KW-0677">Repeat</keyword>
<accession>M1FVS3</accession>
<keyword evidence="16" id="KW-1015">Disulfide bond</keyword>
<dbReference type="Gene3D" id="3.40.50.10140">
    <property type="entry name" value="Toll/interleukin-1 receptor homology (TIR) domain"/>
    <property type="match status" value="1"/>
</dbReference>
<keyword evidence="8 15" id="KW-0391">Immunity</keyword>
<evidence type="ECO:0000256" key="12">
    <source>
        <dbReference type="ARBA" id="ARBA00023170"/>
    </source>
</evidence>
<keyword evidence="13" id="KW-0325">Glycoprotein</keyword>
<evidence type="ECO:0000256" key="2">
    <source>
        <dbReference type="ARBA" id="ARBA00009634"/>
    </source>
</evidence>
<keyword evidence="3 15" id="KW-0399">Innate immunity</keyword>
<dbReference type="FunFam" id="3.80.10.10:FF:000046">
    <property type="entry name" value="Toll-like receptor 2"/>
    <property type="match status" value="1"/>
</dbReference>
<keyword evidence="6 18" id="KW-0732">Signal</keyword>
<evidence type="ECO:0000256" key="4">
    <source>
        <dbReference type="ARBA" id="ARBA00022614"/>
    </source>
</evidence>
<evidence type="ECO:0000256" key="15">
    <source>
        <dbReference type="PIRNR" id="PIRNR037595"/>
    </source>
</evidence>
<gene>
    <name evidence="20" type="primary">TLR1</name>
</gene>
<dbReference type="Pfam" id="PF13516">
    <property type="entry name" value="LRR_6"/>
    <property type="match status" value="1"/>
</dbReference>
<keyword evidence="4" id="KW-0433">Leucine-rich repeat</keyword>
<dbReference type="InterPro" id="IPR017241">
    <property type="entry name" value="Toll-like_receptor"/>
</dbReference>
<dbReference type="FunFam" id="3.40.50.10140:FF:000001">
    <property type="entry name" value="Toll-like receptor 2"/>
    <property type="match status" value="1"/>
</dbReference>
<feature type="chain" id="PRO_5004015069" evidence="18">
    <location>
        <begin position="25"/>
        <end position="802"/>
    </location>
</feature>
<evidence type="ECO:0000256" key="5">
    <source>
        <dbReference type="ARBA" id="ARBA00022692"/>
    </source>
</evidence>
<dbReference type="GO" id="GO:0002224">
    <property type="term" value="P:toll-like receptor signaling pathway"/>
    <property type="evidence" value="ECO:0007669"/>
    <property type="project" value="InterPro"/>
</dbReference>
<dbReference type="Gene3D" id="3.80.10.10">
    <property type="entry name" value="Ribonuclease Inhibitor"/>
    <property type="match status" value="1"/>
</dbReference>
<dbReference type="SMART" id="SM00255">
    <property type="entry name" value="TIR"/>
    <property type="match status" value="1"/>
</dbReference>
<dbReference type="PRINTS" id="PR01537">
    <property type="entry name" value="INTRLKN1R1F"/>
</dbReference>
<dbReference type="PROSITE" id="PS50104">
    <property type="entry name" value="TIR"/>
    <property type="match status" value="1"/>
</dbReference>
<feature type="signal peptide" evidence="18">
    <location>
        <begin position="1"/>
        <end position="24"/>
    </location>
</feature>
<reference evidence="20" key="1">
    <citation type="submission" date="2012-03" db="EMBL/GenBank/DDBJ databases">
        <title>Molecular perspectives of novel TLR1 ortholog from rock bream (Oplegnathus fasciatus), as a pattern recognition receptor in its innate immunity.</title>
        <authorList>
            <person name="Elvitigala D.A.S."/>
            <person name="Premachandra H.K.A."/>
            <person name="Whang I."/>
            <person name="Lee J."/>
        </authorList>
    </citation>
    <scope>NUCLEOTIDE SEQUENCE</scope>
</reference>
<keyword evidence="11 17" id="KW-0472">Membrane</keyword>
<feature type="transmembrane region" description="Helical" evidence="17">
    <location>
        <begin position="588"/>
        <end position="610"/>
    </location>
</feature>
<dbReference type="InterPro" id="IPR003591">
    <property type="entry name" value="Leu-rich_rpt_typical-subtyp"/>
</dbReference>
<dbReference type="PRINTS" id="PR00019">
    <property type="entry name" value="LEURICHRPT"/>
</dbReference>
<dbReference type="InterPro" id="IPR032675">
    <property type="entry name" value="LRR_dom_sf"/>
</dbReference>
<evidence type="ECO:0000256" key="17">
    <source>
        <dbReference type="SAM" id="Phobius"/>
    </source>
</evidence>
<proteinExistence type="inferred from homology"/>
<dbReference type="SUPFAM" id="SSF52200">
    <property type="entry name" value="Toll/Interleukin receptor TIR domain"/>
    <property type="match status" value="1"/>
</dbReference>
<name>M1FVS3_OPLFA</name>
<sequence length="802" mass="90739">MRPVTAALWAAAMWVGLQLSASSSDIYVDRSSKNLSSVPRDLPQSVECLDLSRNHIRQLHQGDFKNTTVLRFLNISWNILEEIDTETFLDTPHLEDLDLSHNRLENLSGQWYLLHTENLQVLNLTCNNFLTMTLGREFTSLVKLKSLALGAKNISMGDFKNIAKVKLRTLTLSLEDELHYEAGSLKDVHAQRLQIALTSNRIIDPDLFADALLLFAEVELMDVTNGYREQSEELSKRAEIHTSHLYLTNISIDWSDLTRYVNAVLGSSISHLTASDVVMQSLPYTDTPVIGTSKLKSFTAIRVVVTSFFFSQEAVYNFFINMPVESLAIVETSIIHMTCPKSQSRILQLDFSYCALSDSIFSRVEGQETLECRNLSNIRKLTLVGNNLKSLQLLSKRVQHMKSLKHLDLSLNSLVYDGLEECVWPSNITNMTLSSNGLTDSVFKCLPSGTETLDLQNNQVSVVPSSMFKLEKLLSLNLNANRLRDLPVCNGFPILNELLLKLNSLHAPSVYKLESCPKLKTLDVSYNPFTCTCSLRCFISLGVKSEKTKSNTGIELLSWPSDYYCTYPEAVRDSKLKHILIPEVSCNVGLLAATILCPAVIVIIAVVTLCHQLDVPWYMGMIWQWTRAKHRARTRQVRPEDLVGVEFHAFVSYSQHDADWVHNSLLSNLEGPAGGLRICHHEKNFVPGKTIIENIITCVEKSRRSVFVLSAHFVKSEWCHYELYFASHQRLAQGSDSVVLVLLEPLPQYLIPSKYYQLKSMMGRHTYLEWPQDRAKHRLFWANLRAALQADLPNAPVTELEE</sequence>
<evidence type="ECO:0000256" key="10">
    <source>
        <dbReference type="ARBA" id="ARBA00023027"/>
    </source>
</evidence>
<evidence type="ECO:0000256" key="14">
    <source>
        <dbReference type="ARBA" id="ARBA00023198"/>
    </source>
</evidence>
<keyword evidence="10" id="KW-0520">NAD</keyword>
<organism evidence="20">
    <name type="scientific">Oplegnathus fasciatus</name>
    <name type="common">Barred knifejaw</name>
    <name type="synonym">Scaradon fasciatus</name>
    <dbReference type="NCBI Taxonomy" id="163134"/>
    <lineage>
        <taxon>Eukaryota</taxon>
        <taxon>Metazoa</taxon>
        <taxon>Chordata</taxon>
        <taxon>Craniata</taxon>
        <taxon>Vertebrata</taxon>
        <taxon>Euteleostomi</taxon>
        <taxon>Actinopterygii</taxon>
        <taxon>Neopterygii</taxon>
        <taxon>Teleostei</taxon>
        <taxon>Neoteleostei</taxon>
        <taxon>Acanthomorphata</taxon>
        <taxon>Eupercaria</taxon>
        <taxon>Centrarchiformes</taxon>
        <taxon>Terapontoidei</taxon>
        <taxon>Oplegnathidae</taxon>
        <taxon>Oplegnathus</taxon>
    </lineage>
</organism>
<dbReference type="SMART" id="SM00369">
    <property type="entry name" value="LRR_TYP"/>
    <property type="match status" value="5"/>
</dbReference>
<feature type="domain" description="TIR" evidence="19">
    <location>
        <begin position="645"/>
        <end position="788"/>
    </location>
</feature>
<dbReference type="SMART" id="SM00364">
    <property type="entry name" value="LRR_BAC"/>
    <property type="match status" value="4"/>
</dbReference>